<dbReference type="SUPFAM" id="SSF55331">
    <property type="entry name" value="Tautomerase/MIF"/>
    <property type="match status" value="1"/>
</dbReference>
<dbReference type="Proteomes" id="UP000196125">
    <property type="component" value="Unassembled WGS sequence"/>
</dbReference>
<reference evidence="1 4" key="2">
    <citation type="submission" date="2023-11" db="EMBL/GenBank/DDBJ databases">
        <title>Plant-associative lifestyle of Vibrio porteresiae and its evolutionary dynamics.</title>
        <authorList>
            <person name="Rameshkumar N."/>
            <person name="Kirti K."/>
        </authorList>
    </citation>
    <scope>NUCLEOTIDE SEQUENCE [LARGE SCALE GENOMIC DNA]</scope>
    <source>
        <strain evidence="1 4">MSSRF38</strain>
    </source>
</reference>
<dbReference type="RefSeq" id="WP_087482870.1">
    <property type="nucleotide sequence ID" value="NZ_AP024883.1"/>
</dbReference>
<dbReference type="Gene3D" id="3.30.429.10">
    <property type="entry name" value="Macrophage Migration Inhibitory Factor"/>
    <property type="match status" value="1"/>
</dbReference>
<name>A0A1Y6J1B1_9VIBR</name>
<evidence type="ECO:0000313" key="4">
    <source>
        <dbReference type="Proteomes" id="UP001283366"/>
    </source>
</evidence>
<dbReference type="EMBL" id="JAWRCO010000001">
    <property type="protein sequence ID" value="MDW6002709.1"/>
    <property type="molecule type" value="Genomic_DNA"/>
</dbReference>
<evidence type="ECO:0000313" key="1">
    <source>
        <dbReference type="EMBL" id="MDW6002709.1"/>
    </source>
</evidence>
<evidence type="ECO:0000313" key="2">
    <source>
        <dbReference type="EMBL" id="SMS02870.1"/>
    </source>
</evidence>
<keyword evidence="4" id="KW-1185">Reference proteome</keyword>
<dbReference type="PANTHER" id="PTHR37950">
    <property type="entry name" value="4-HYDROXYPHENYLACETATE CATABOLISM PROTEIN"/>
    <property type="match status" value="1"/>
</dbReference>
<dbReference type="InterPro" id="IPR014347">
    <property type="entry name" value="Tautomerase/MIF_sf"/>
</dbReference>
<dbReference type="Pfam" id="PF02962">
    <property type="entry name" value="CHMI"/>
    <property type="match status" value="1"/>
</dbReference>
<proteinExistence type="predicted"/>
<sequence length="116" mass="13395">MINLRMEYSAPVDERMNVSRLLEDLHQVLLDDERLQRMRIPVKSSAVRIHQWFIGEQLDSVDFIQLILEIPQNDAAEIGQSVSGMLADVLEQEAEKVENLSVYLRIAEQTCIRSRS</sequence>
<protein>
    <submittedName>
        <fullName evidence="1">5-carboxymethyl-2-hydroxymuconate isomerase</fullName>
    </submittedName>
</protein>
<evidence type="ECO:0000313" key="3">
    <source>
        <dbReference type="Proteomes" id="UP000196125"/>
    </source>
</evidence>
<dbReference type="InterPro" id="IPR004220">
    <property type="entry name" value="5-COMe_2-OHmuconate_Isoase"/>
</dbReference>
<reference evidence="2 3" key="1">
    <citation type="submission" date="2017-05" db="EMBL/GenBank/DDBJ databases">
        <authorList>
            <person name="Song R."/>
            <person name="Chenine A.L."/>
            <person name="Ruprecht R.M."/>
        </authorList>
    </citation>
    <scope>NUCLEOTIDE SEQUENCE [LARGE SCALE GENOMIC DNA]</scope>
    <source>
        <strain evidence="2 3">CECT 7927</strain>
    </source>
</reference>
<dbReference type="PANTHER" id="PTHR37950:SF1">
    <property type="entry name" value="4-HYDROXYPHENYLACETATE CATABOLISM PROTEIN"/>
    <property type="match status" value="1"/>
</dbReference>
<dbReference type="EMBL" id="FXXI01000013">
    <property type="protein sequence ID" value="SMS02870.1"/>
    <property type="molecule type" value="Genomic_DNA"/>
</dbReference>
<keyword evidence="1" id="KW-0413">Isomerase</keyword>
<accession>A0A1Y6J1B1</accession>
<organism evidence="2 3">
    <name type="scientific">Vibrio mangrovi</name>
    <dbReference type="NCBI Taxonomy" id="474394"/>
    <lineage>
        <taxon>Bacteria</taxon>
        <taxon>Pseudomonadati</taxon>
        <taxon>Pseudomonadota</taxon>
        <taxon>Gammaproteobacteria</taxon>
        <taxon>Vibrionales</taxon>
        <taxon>Vibrionaceae</taxon>
        <taxon>Vibrio</taxon>
    </lineage>
</organism>
<gene>
    <name evidence="1" type="ORF">SBX37_07540</name>
    <name evidence="2" type="ORF">VIM7927_04212</name>
</gene>
<dbReference type="OrthoDB" id="9814215at2"/>
<dbReference type="AlphaFoldDB" id="A0A1Y6J1B1"/>
<dbReference type="Proteomes" id="UP001283366">
    <property type="component" value="Unassembled WGS sequence"/>
</dbReference>
<dbReference type="GO" id="GO:0008704">
    <property type="term" value="F:5-carboxymethyl-2-hydroxymuconate delta-isomerase activity"/>
    <property type="evidence" value="ECO:0007669"/>
    <property type="project" value="InterPro"/>
</dbReference>